<gene>
    <name evidence="2" type="ORF">BCR37DRAFT_381582</name>
</gene>
<dbReference type="OrthoDB" id="10267127at2759"/>
<dbReference type="PANTHER" id="PTHR42850:SF4">
    <property type="entry name" value="ZINC-DEPENDENT ENDOPOLYPHOSPHATASE"/>
    <property type="match status" value="1"/>
</dbReference>
<dbReference type="GO" id="GO:0016791">
    <property type="term" value="F:phosphatase activity"/>
    <property type="evidence" value="ECO:0007669"/>
    <property type="project" value="TreeGrafter"/>
</dbReference>
<dbReference type="Pfam" id="PF00149">
    <property type="entry name" value="Metallophos"/>
    <property type="match status" value="1"/>
</dbReference>
<proteinExistence type="predicted"/>
<dbReference type="GO" id="GO:0006798">
    <property type="term" value="P:polyphosphate catabolic process"/>
    <property type="evidence" value="ECO:0007669"/>
    <property type="project" value="TreeGrafter"/>
</dbReference>
<dbReference type="GO" id="GO:0000298">
    <property type="term" value="F:endopolyphosphatase activity"/>
    <property type="evidence" value="ECO:0007669"/>
    <property type="project" value="TreeGrafter"/>
</dbReference>
<dbReference type="GO" id="GO:0005737">
    <property type="term" value="C:cytoplasm"/>
    <property type="evidence" value="ECO:0007669"/>
    <property type="project" value="TreeGrafter"/>
</dbReference>
<reference evidence="2 3" key="1">
    <citation type="submission" date="2016-07" db="EMBL/GenBank/DDBJ databases">
        <title>Pervasive Adenine N6-methylation of Active Genes in Fungi.</title>
        <authorList>
            <consortium name="DOE Joint Genome Institute"/>
            <person name="Mondo S.J."/>
            <person name="Dannebaum R.O."/>
            <person name="Kuo R.C."/>
            <person name="Labutti K."/>
            <person name="Haridas S."/>
            <person name="Kuo A."/>
            <person name="Salamov A."/>
            <person name="Ahrendt S.R."/>
            <person name="Lipzen A."/>
            <person name="Sullivan W."/>
            <person name="Andreopoulos W.B."/>
            <person name="Clum A."/>
            <person name="Lindquist E."/>
            <person name="Daum C."/>
            <person name="Ramamoorthy G.K."/>
            <person name="Gryganskyi A."/>
            <person name="Culley D."/>
            <person name="Magnuson J.K."/>
            <person name="James T.Y."/>
            <person name="O'Malley M.A."/>
            <person name="Stajich J.E."/>
            <person name="Spatafora J.W."/>
            <person name="Visel A."/>
            <person name="Grigoriev I.V."/>
        </authorList>
    </citation>
    <scope>NUCLEOTIDE SEQUENCE [LARGE SCALE GENOMIC DNA]</scope>
    <source>
        <strain evidence="2 3">12-1054</strain>
    </source>
</reference>
<dbReference type="AlphaFoldDB" id="A0A1Y2F6Z0"/>
<evidence type="ECO:0000313" key="3">
    <source>
        <dbReference type="Proteomes" id="UP000193685"/>
    </source>
</evidence>
<dbReference type="InterPro" id="IPR029052">
    <property type="entry name" value="Metallo-depent_PP-like"/>
</dbReference>
<dbReference type="Gene3D" id="3.60.21.10">
    <property type="match status" value="1"/>
</dbReference>
<dbReference type="InterPro" id="IPR050126">
    <property type="entry name" value="Ap4A_hydrolase"/>
</dbReference>
<dbReference type="OMA" id="WLDTCPV"/>
<dbReference type="InterPro" id="IPR004843">
    <property type="entry name" value="Calcineurin-like_PHP"/>
</dbReference>
<evidence type="ECO:0000259" key="1">
    <source>
        <dbReference type="Pfam" id="PF00149"/>
    </source>
</evidence>
<dbReference type="Proteomes" id="UP000193685">
    <property type="component" value="Unassembled WGS sequence"/>
</dbReference>
<sequence length="295" mass="33467">MFAAVAQCFGAFFTKSHPLKRYRDRLVGHEGISTLDPSLLPTAHNDRRLIFIGDVHGCLEELEHLIRKVGFNPRNDHLIFVGDLVAKGPFSLETIDFIDDLSHSASCVRGNHDDKLLQWHAYLTERSKDTDLEEERLPDGLSRRDEHRLLAKNLTQLETGYLESLPYILLIPKSGSCLKRNYLVCHAGLLANVPLAKQKCWDVNNMRNVTRHGHAIDDREEGEGWFLAWEKAQSHLPSHEQVTVVYGHDAGRGLNIRHTTRGLDSRCVRGGQLTAMVVDAHGEHFVQVEAKKRYD</sequence>
<keyword evidence="3" id="KW-1185">Reference proteome</keyword>
<accession>A0A1Y2F6Z0</accession>
<dbReference type="EMBL" id="MCFI01000015">
    <property type="protein sequence ID" value="ORY79427.1"/>
    <property type="molecule type" value="Genomic_DNA"/>
</dbReference>
<dbReference type="GeneID" id="63786329"/>
<dbReference type="RefSeq" id="XP_040723798.1">
    <property type="nucleotide sequence ID" value="XM_040869730.1"/>
</dbReference>
<organism evidence="2 3">
    <name type="scientific">Protomyces lactucae-debilis</name>
    <dbReference type="NCBI Taxonomy" id="2754530"/>
    <lineage>
        <taxon>Eukaryota</taxon>
        <taxon>Fungi</taxon>
        <taxon>Dikarya</taxon>
        <taxon>Ascomycota</taxon>
        <taxon>Taphrinomycotina</taxon>
        <taxon>Taphrinomycetes</taxon>
        <taxon>Taphrinales</taxon>
        <taxon>Protomycetaceae</taxon>
        <taxon>Protomyces</taxon>
    </lineage>
</organism>
<dbReference type="CDD" id="cd00144">
    <property type="entry name" value="MPP_PPP_family"/>
    <property type="match status" value="1"/>
</dbReference>
<comment type="caution">
    <text evidence="2">The sequence shown here is derived from an EMBL/GenBank/DDBJ whole genome shotgun (WGS) entry which is preliminary data.</text>
</comment>
<dbReference type="PANTHER" id="PTHR42850">
    <property type="entry name" value="METALLOPHOSPHOESTERASE"/>
    <property type="match status" value="1"/>
</dbReference>
<dbReference type="SUPFAM" id="SSF56300">
    <property type="entry name" value="Metallo-dependent phosphatases"/>
    <property type="match status" value="1"/>
</dbReference>
<evidence type="ECO:0000313" key="2">
    <source>
        <dbReference type="EMBL" id="ORY79427.1"/>
    </source>
</evidence>
<dbReference type="STRING" id="56484.A0A1Y2F6Z0"/>
<name>A0A1Y2F6Z0_PROLT</name>
<protein>
    <submittedName>
        <fullName evidence="2">Metallo-dependent phosphatase-like protein</fullName>
    </submittedName>
</protein>
<feature type="domain" description="Calcineurin-like phosphoesterase" evidence="1">
    <location>
        <begin position="48"/>
        <end position="250"/>
    </location>
</feature>